<name>A0ABU0K3R3_9BACL</name>
<feature type="domain" description="N-acetyltransferase" evidence="2">
    <location>
        <begin position="27"/>
        <end position="169"/>
    </location>
</feature>
<feature type="transmembrane region" description="Helical" evidence="1">
    <location>
        <begin position="63"/>
        <end position="85"/>
    </location>
</feature>
<dbReference type="PROSITE" id="PS51186">
    <property type="entry name" value="GNAT"/>
    <property type="match status" value="1"/>
</dbReference>
<comment type="caution">
    <text evidence="3">The sequence shown here is derived from an EMBL/GenBank/DDBJ whole genome shotgun (WGS) entry which is preliminary data.</text>
</comment>
<keyword evidence="4" id="KW-1185">Reference proteome</keyword>
<dbReference type="InterPro" id="IPR000182">
    <property type="entry name" value="GNAT_dom"/>
</dbReference>
<dbReference type="Pfam" id="PF00583">
    <property type="entry name" value="Acetyltransf_1"/>
    <property type="match status" value="1"/>
</dbReference>
<dbReference type="GeneID" id="301328289"/>
<proteinExistence type="predicted"/>
<dbReference type="CDD" id="cd04301">
    <property type="entry name" value="NAT_SF"/>
    <property type="match status" value="1"/>
</dbReference>
<evidence type="ECO:0000313" key="3">
    <source>
        <dbReference type="EMBL" id="MDQ0483981.1"/>
    </source>
</evidence>
<dbReference type="InterPro" id="IPR016181">
    <property type="entry name" value="Acyl_CoA_acyltransferase"/>
</dbReference>
<reference evidence="3" key="1">
    <citation type="submission" date="2023-07" db="EMBL/GenBank/DDBJ databases">
        <title>Genomic Encyclopedia of Type Strains, Phase IV (KMG-IV): sequencing the most valuable type-strain genomes for metagenomic binning, comparative biology and taxonomic classification.</title>
        <authorList>
            <person name="Goeker M."/>
        </authorList>
    </citation>
    <scope>NUCLEOTIDE SEQUENCE [LARGE SCALE GENOMIC DNA]</scope>
    <source>
        <strain evidence="3">JSM 076093</strain>
    </source>
</reference>
<keyword evidence="1" id="KW-0812">Transmembrane</keyword>
<evidence type="ECO:0000256" key="1">
    <source>
        <dbReference type="SAM" id="Phobius"/>
    </source>
</evidence>
<keyword evidence="1" id="KW-0472">Membrane</keyword>
<keyword evidence="1" id="KW-1133">Transmembrane helix</keyword>
<gene>
    <name evidence="3" type="ORF">QO000_002965</name>
</gene>
<dbReference type="RefSeq" id="WP_301552638.1">
    <property type="nucleotide sequence ID" value="NZ_JAQRMZ010000009.1"/>
</dbReference>
<dbReference type="SUPFAM" id="SSF55729">
    <property type="entry name" value="Acyl-CoA N-acyltransferases (Nat)"/>
    <property type="match status" value="1"/>
</dbReference>
<organism evidence="3 4">
    <name type="scientific">Guptibacillus hwajinpoensis</name>
    <dbReference type="NCBI Taxonomy" id="208199"/>
    <lineage>
        <taxon>Bacteria</taxon>
        <taxon>Bacillati</taxon>
        <taxon>Bacillota</taxon>
        <taxon>Bacilli</taxon>
        <taxon>Bacillales</taxon>
        <taxon>Guptibacillaceae</taxon>
        <taxon>Guptibacillus</taxon>
    </lineage>
</organism>
<accession>A0ABU0K3R3</accession>
<sequence>MLTIKSLHSTDIEDSMLDTFNRSQVTQNVLVHESGHLLQKEDSFKDEWTFQQKREIIKHFRHVLNLGGAVIVATLELTIVGFAVIESEEFGQIFRYRELSYIHVTSEHRGTGIGSQLFEKASNVARELGADKLYIGSHPAVETQRFYSEMGCVLAKEINESIYLRETRDIQLEFDVSRG</sequence>
<evidence type="ECO:0000313" key="4">
    <source>
        <dbReference type="Proteomes" id="UP001226720"/>
    </source>
</evidence>
<evidence type="ECO:0000259" key="2">
    <source>
        <dbReference type="PROSITE" id="PS51186"/>
    </source>
</evidence>
<protein>
    <submittedName>
        <fullName evidence="3">GNAT superfamily N-acetyltransferase</fullName>
    </submittedName>
</protein>
<dbReference type="Gene3D" id="3.40.630.30">
    <property type="match status" value="1"/>
</dbReference>
<dbReference type="EMBL" id="JAUSWM010000005">
    <property type="protein sequence ID" value="MDQ0483981.1"/>
    <property type="molecule type" value="Genomic_DNA"/>
</dbReference>
<dbReference type="Proteomes" id="UP001226720">
    <property type="component" value="Unassembled WGS sequence"/>
</dbReference>